<keyword evidence="2" id="KW-1185">Reference proteome</keyword>
<dbReference type="Proteomes" id="UP000237347">
    <property type="component" value="Unassembled WGS sequence"/>
</dbReference>
<reference evidence="1 2" key="1">
    <citation type="journal article" date="2018" name="Sci. Data">
        <title>The draft genome sequence of cork oak.</title>
        <authorList>
            <person name="Ramos A.M."/>
            <person name="Usie A."/>
            <person name="Barbosa P."/>
            <person name="Barros P.M."/>
            <person name="Capote T."/>
            <person name="Chaves I."/>
            <person name="Simoes F."/>
            <person name="Abreu I."/>
            <person name="Carrasquinho I."/>
            <person name="Faro C."/>
            <person name="Guimaraes J.B."/>
            <person name="Mendonca D."/>
            <person name="Nobrega F."/>
            <person name="Rodrigues L."/>
            <person name="Saibo N.J.M."/>
            <person name="Varela M.C."/>
            <person name="Egas C."/>
            <person name="Matos J."/>
            <person name="Miguel C.M."/>
            <person name="Oliveira M.M."/>
            <person name="Ricardo C.P."/>
            <person name="Goncalves S."/>
        </authorList>
    </citation>
    <scope>NUCLEOTIDE SEQUENCE [LARGE SCALE GENOMIC DNA]</scope>
    <source>
        <strain evidence="2">cv. HL8</strain>
    </source>
</reference>
<protein>
    <submittedName>
        <fullName evidence="1">Leucine-rich repeat receptor-like protein kinase</fullName>
    </submittedName>
</protein>
<dbReference type="SUPFAM" id="SSF52058">
    <property type="entry name" value="L domain-like"/>
    <property type="match status" value="1"/>
</dbReference>
<dbReference type="PANTHER" id="PTHR48057:SF7">
    <property type="entry name" value="LEUCINE-RICH REPEAT SERINE_THREONINE-PROTEIN KINASE 1"/>
    <property type="match status" value="1"/>
</dbReference>
<dbReference type="AlphaFoldDB" id="A0AAW0LE72"/>
<comment type="caution">
    <text evidence="1">The sequence shown here is derived from an EMBL/GenBank/DDBJ whole genome shotgun (WGS) entry which is preliminary data.</text>
</comment>
<name>A0AAW0LE72_QUESU</name>
<dbReference type="PANTHER" id="PTHR48057">
    <property type="entry name" value="LEUCINE-RICH REPEAT SERINE/THREONINE-PROTEIN KINASE 1"/>
    <property type="match status" value="1"/>
</dbReference>
<sequence>MDIATGSMAAYNSSALEGKALLENGWWSGESTDTSLNHCVWFGIKCNDGRSAIEIDMARVDSVFHLGDEGDEFSKLNFSSFPNLVRLNVSYYGLRGSIPVEIGTLSKLTHLDLSHNYLTVYTEKAEDHDFFLHVDVAT</sequence>
<dbReference type="InterPro" id="IPR001611">
    <property type="entry name" value="Leu-rich_rpt"/>
</dbReference>
<dbReference type="Pfam" id="PF00560">
    <property type="entry name" value="LRR_1"/>
    <property type="match status" value="1"/>
</dbReference>
<accession>A0AAW0LE72</accession>
<dbReference type="InterPro" id="IPR032675">
    <property type="entry name" value="LRR_dom_sf"/>
</dbReference>
<dbReference type="EMBL" id="PKMF04000111">
    <property type="protein sequence ID" value="KAK7849600.1"/>
    <property type="molecule type" value="Genomic_DNA"/>
</dbReference>
<evidence type="ECO:0000313" key="2">
    <source>
        <dbReference type="Proteomes" id="UP000237347"/>
    </source>
</evidence>
<gene>
    <name evidence="1" type="ORF">CFP56_002694</name>
</gene>
<dbReference type="GO" id="GO:0016301">
    <property type="term" value="F:kinase activity"/>
    <property type="evidence" value="ECO:0007669"/>
    <property type="project" value="UniProtKB-KW"/>
</dbReference>
<dbReference type="Gene3D" id="3.80.10.10">
    <property type="entry name" value="Ribonuclease Inhibitor"/>
    <property type="match status" value="1"/>
</dbReference>
<evidence type="ECO:0000313" key="1">
    <source>
        <dbReference type="EMBL" id="KAK7849600.1"/>
    </source>
</evidence>
<organism evidence="1 2">
    <name type="scientific">Quercus suber</name>
    <name type="common">Cork oak</name>
    <dbReference type="NCBI Taxonomy" id="58331"/>
    <lineage>
        <taxon>Eukaryota</taxon>
        <taxon>Viridiplantae</taxon>
        <taxon>Streptophyta</taxon>
        <taxon>Embryophyta</taxon>
        <taxon>Tracheophyta</taxon>
        <taxon>Spermatophyta</taxon>
        <taxon>Magnoliopsida</taxon>
        <taxon>eudicotyledons</taxon>
        <taxon>Gunneridae</taxon>
        <taxon>Pentapetalae</taxon>
        <taxon>rosids</taxon>
        <taxon>fabids</taxon>
        <taxon>Fagales</taxon>
        <taxon>Fagaceae</taxon>
        <taxon>Quercus</taxon>
    </lineage>
</organism>
<dbReference type="InterPro" id="IPR052595">
    <property type="entry name" value="LRRC69/RLP"/>
</dbReference>
<proteinExistence type="predicted"/>